<name>A0AAU9EIL9_9BACT</name>
<keyword evidence="3" id="KW-0808">Transferase</keyword>
<dbReference type="GO" id="GO:0006352">
    <property type="term" value="P:DNA-templated transcription initiation"/>
    <property type="evidence" value="ECO:0007669"/>
    <property type="project" value="InterPro"/>
</dbReference>
<feature type="domain" description="RNA polymerase sigma factor 54 core-binding" evidence="11">
    <location>
        <begin position="146"/>
        <end position="333"/>
    </location>
</feature>
<dbReference type="Gene3D" id="1.10.10.1330">
    <property type="entry name" value="RNA polymerase sigma-54 factor, core-binding domain"/>
    <property type="match status" value="1"/>
</dbReference>
<feature type="domain" description="RNA polymerase sigma factor 54 DNA-binding" evidence="10">
    <location>
        <begin position="347"/>
        <end position="505"/>
    </location>
</feature>
<dbReference type="RefSeq" id="WP_338599016.1">
    <property type="nucleotide sequence ID" value="NZ_AP028679.1"/>
</dbReference>
<keyword evidence="5" id="KW-0805">Transcription regulation</keyword>
<dbReference type="PANTHER" id="PTHR32248">
    <property type="entry name" value="RNA POLYMERASE SIGMA-54 FACTOR"/>
    <property type="match status" value="1"/>
</dbReference>
<evidence type="ECO:0000259" key="11">
    <source>
        <dbReference type="Pfam" id="PF04963"/>
    </source>
</evidence>
<comment type="similarity">
    <text evidence="1">Belongs to the sigma-54 factor family.</text>
</comment>
<feature type="compositionally biased region" description="Acidic residues" evidence="9">
    <location>
        <begin position="81"/>
        <end position="93"/>
    </location>
</feature>
<dbReference type="PIRSF" id="PIRSF000774">
    <property type="entry name" value="RpoN"/>
    <property type="match status" value="1"/>
</dbReference>
<dbReference type="Pfam" id="PF04963">
    <property type="entry name" value="Sigma54_CBD"/>
    <property type="match status" value="1"/>
</dbReference>
<keyword evidence="6" id="KW-0731">Sigma factor</keyword>
<dbReference type="GO" id="GO:0003677">
    <property type="term" value="F:DNA binding"/>
    <property type="evidence" value="ECO:0007669"/>
    <property type="project" value="UniProtKB-KW"/>
</dbReference>
<keyword evidence="7" id="KW-0238">DNA-binding</keyword>
<dbReference type="AlphaFoldDB" id="A0AAU9EIL9"/>
<evidence type="ECO:0000259" key="10">
    <source>
        <dbReference type="Pfam" id="PF04552"/>
    </source>
</evidence>
<dbReference type="EMBL" id="AP028679">
    <property type="protein sequence ID" value="BEQ15089.1"/>
    <property type="molecule type" value="Genomic_DNA"/>
</dbReference>
<keyword evidence="4" id="KW-0548">Nucleotidyltransferase</keyword>
<dbReference type="Gene3D" id="1.10.10.60">
    <property type="entry name" value="Homeodomain-like"/>
    <property type="match status" value="1"/>
</dbReference>
<evidence type="ECO:0000313" key="12">
    <source>
        <dbReference type="EMBL" id="BEQ15089.1"/>
    </source>
</evidence>
<dbReference type="InterPro" id="IPR038709">
    <property type="entry name" value="RpoN_core-bd_sf"/>
</dbReference>
<dbReference type="GO" id="GO:0016779">
    <property type="term" value="F:nucleotidyltransferase activity"/>
    <property type="evidence" value="ECO:0007669"/>
    <property type="project" value="UniProtKB-KW"/>
</dbReference>
<dbReference type="InterPro" id="IPR000394">
    <property type="entry name" value="RNA_pol_sigma_54"/>
</dbReference>
<dbReference type="Proteomes" id="UP001366166">
    <property type="component" value="Chromosome"/>
</dbReference>
<evidence type="ECO:0000256" key="1">
    <source>
        <dbReference type="ARBA" id="ARBA00008798"/>
    </source>
</evidence>
<protein>
    <submittedName>
        <fullName evidence="12">RNA polymerase sigma-54 factor</fullName>
    </submittedName>
</protein>
<dbReference type="PROSITE" id="PS00718">
    <property type="entry name" value="SIGMA54_2"/>
    <property type="match status" value="1"/>
</dbReference>
<organism evidence="12 13">
    <name type="scientific">Desulfoferula mesophila</name>
    <dbReference type="NCBI Taxonomy" id="3058419"/>
    <lineage>
        <taxon>Bacteria</taxon>
        <taxon>Pseudomonadati</taxon>
        <taxon>Thermodesulfobacteriota</taxon>
        <taxon>Desulfarculia</taxon>
        <taxon>Desulfarculales</taxon>
        <taxon>Desulfarculaceae</taxon>
        <taxon>Desulfoferula</taxon>
    </lineage>
</organism>
<evidence type="ECO:0000256" key="7">
    <source>
        <dbReference type="ARBA" id="ARBA00023125"/>
    </source>
</evidence>
<proteinExistence type="inferred from homology"/>
<dbReference type="GO" id="GO:0001216">
    <property type="term" value="F:DNA-binding transcription activator activity"/>
    <property type="evidence" value="ECO:0007669"/>
    <property type="project" value="InterPro"/>
</dbReference>
<dbReference type="Pfam" id="PF00309">
    <property type="entry name" value="Sigma54_AID"/>
    <property type="match status" value="1"/>
</dbReference>
<evidence type="ECO:0000256" key="5">
    <source>
        <dbReference type="ARBA" id="ARBA00023015"/>
    </source>
</evidence>
<accession>A0AAU9EIL9</accession>
<evidence type="ECO:0000256" key="3">
    <source>
        <dbReference type="ARBA" id="ARBA00022679"/>
    </source>
</evidence>
<dbReference type="KEGG" id="dmp:FAK_21550"/>
<dbReference type="PRINTS" id="PR00045">
    <property type="entry name" value="SIGMA54FCT"/>
</dbReference>
<feature type="region of interest" description="Disordered" evidence="9">
    <location>
        <begin position="63"/>
        <end position="114"/>
    </location>
</feature>
<evidence type="ECO:0000256" key="4">
    <source>
        <dbReference type="ARBA" id="ARBA00022695"/>
    </source>
</evidence>
<evidence type="ECO:0000256" key="9">
    <source>
        <dbReference type="SAM" id="MobiDB-lite"/>
    </source>
</evidence>
<dbReference type="GO" id="GO:0000428">
    <property type="term" value="C:DNA-directed RNA polymerase complex"/>
    <property type="evidence" value="ECO:0007669"/>
    <property type="project" value="UniProtKB-KW"/>
</dbReference>
<evidence type="ECO:0000256" key="6">
    <source>
        <dbReference type="ARBA" id="ARBA00023082"/>
    </source>
</evidence>
<dbReference type="NCBIfam" id="NF009118">
    <property type="entry name" value="PRK12469.1"/>
    <property type="match status" value="1"/>
</dbReference>
<dbReference type="PANTHER" id="PTHR32248:SF4">
    <property type="entry name" value="RNA POLYMERASE SIGMA-54 FACTOR"/>
    <property type="match status" value="1"/>
</dbReference>
<dbReference type="NCBIfam" id="TIGR02395">
    <property type="entry name" value="rpoN_sigma"/>
    <property type="match status" value="1"/>
</dbReference>
<feature type="compositionally biased region" description="Acidic residues" evidence="9">
    <location>
        <begin position="63"/>
        <end position="72"/>
    </location>
</feature>
<dbReference type="GO" id="GO:0016987">
    <property type="term" value="F:sigma factor activity"/>
    <property type="evidence" value="ECO:0007669"/>
    <property type="project" value="UniProtKB-KW"/>
</dbReference>
<keyword evidence="8" id="KW-0804">Transcription</keyword>
<evidence type="ECO:0000256" key="2">
    <source>
        <dbReference type="ARBA" id="ARBA00022478"/>
    </source>
</evidence>
<dbReference type="InterPro" id="IPR007046">
    <property type="entry name" value="RNA_pol_sigma_54_core-bd"/>
</dbReference>
<keyword evidence="13" id="KW-1185">Reference proteome</keyword>
<dbReference type="InterPro" id="IPR007634">
    <property type="entry name" value="RNA_pol_sigma_54_DNA-bd"/>
</dbReference>
<reference evidence="13" key="1">
    <citation type="journal article" date="2023" name="Arch. Microbiol.">
        <title>Desulfoferula mesophilus gen. nov. sp. nov., a mesophilic sulfate-reducing bacterium isolated from a brackish lake sediment.</title>
        <authorList>
            <person name="Watanabe T."/>
            <person name="Yabe T."/>
            <person name="Tsuji J.M."/>
            <person name="Fukui M."/>
        </authorList>
    </citation>
    <scope>NUCLEOTIDE SEQUENCE [LARGE SCALE GENOMIC DNA]</scope>
    <source>
        <strain evidence="13">12FAK</strain>
    </source>
</reference>
<dbReference type="Pfam" id="PF04552">
    <property type="entry name" value="Sigma54_DBD"/>
    <property type="match status" value="1"/>
</dbReference>
<dbReference type="PROSITE" id="PS50044">
    <property type="entry name" value="SIGMA54_3"/>
    <property type="match status" value="1"/>
</dbReference>
<dbReference type="PROSITE" id="PS00717">
    <property type="entry name" value="SIGMA54_1"/>
    <property type="match status" value="1"/>
</dbReference>
<keyword evidence="2" id="KW-0240">DNA-directed RNA polymerase</keyword>
<evidence type="ECO:0000313" key="13">
    <source>
        <dbReference type="Proteomes" id="UP001366166"/>
    </source>
</evidence>
<evidence type="ECO:0000256" key="8">
    <source>
        <dbReference type="ARBA" id="ARBA00023163"/>
    </source>
</evidence>
<gene>
    <name evidence="12" type="primary">rpoN</name>
    <name evidence="12" type="ORF">FAK_21550</name>
</gene>
<sequence>MALEIKQSLKLSQQLVMTPQLQQAIKLLQLNRLELAETINQELLENPLLEITEETTQDVEQAELDAGAEPESDLALRSDGQESEGSGEGDDSGSSEAAAEVPSEREVEVDGQVNEEFDWENYLGEYSSGGTGYESIVREDKDAPAYENMISSPPSLREHLLEQLSMTGLGPEELRVGEVIIESLDADGYLPLGVEELAQVSGTDAETAERTLVVIQGFDPTGVAARDLRECLLIQARELYPDDEVLLAIISDHLQDLERRRYQAIVKKLKIDMDRVAQALEAIRCLDPRPGQALNNEQAQYITPDIYVYKVDGEFVIMLNEDGLPKLRVNNFYRESLALGGDAEAKEYVRGKLRSALWLIRSIHQRQRTIYKVTESIIKFQREFFDKGITRLKPLVLRDVAEDVGMHESTISRVTTNKYMHTPQGVFELKFFFNSGINRFQGQAMASEAVKDRIRRVIAEEDSAKPLSDQAIAEILEREDIDIARRTVAKYREMLGILPSSRRRQVLKAAGKAKG</sequence>